<keyword evidence="2" id="KW-0805">Transcription regulation</keyword>
<dbReference type="RefSeq" id="WP_110170687.1">
    <property type="nucleotide sequence ID" value="NZ_CP015136.1"/>
</dbReference>
<dbReference type="Gene3D" id="1.10.10.10">
    <property type="entry name" value="Winged helix-like DNA-binding domain superfamily/Winged helix DNA-binding domain"/>
    <property type="match status" value="1"/>
</dbReference>
<reference evidence="6 7" key="1">
    <citation type="journal article" date="2016" name="Genome Announc.">
        <title>First Complete Genome Sequence of a Subdivision 6 Acidobacterium Strain.</title>
        <authorList>
            <person name="Huang S."/>
            <person name="Vieira S."/>
            <person name="Bunk B."/>
            <person name="Riedel T."/>
            <person name="Sproer C."/>
            <person name="Overmann J."/>
        </authorList>
    </citation>
    <scope>NUCLEOTIDE SEQUENCE [LARGE SCALE GENOMIC DNA]</scope>
    <source>
        <strain evidence="7">DSM 100886 HEG_-6_39</strain>
    </source>
</reference>
<dbReference type="EMBL" id="CP015136">
    <property type="protein sequence ID" value="AMY08899.1"/>
    <property type="molecule type" value="Genomic_DNA"/>
</dbReference>
<dbReference type="SUPFAM" id="SSF88946">
    <property type="entry name" value="Sigma2 domain of RNA polymerase sigma factors"/>
    <property type="match status" value="1"/>
</dbReference>
<dbReference type="GO" id="GO:0016987">
    <property type="term" value="F:sigma factor activity"/>
    <property type="evidence" value="ECO:0007669"/>
    <property type="project" value="UniProtKB-KW"/>
</dbReference>
<dbReference type="InterPro" id="IPR013324">
    <property type="entry name" value="RNA_pol_sigma_r3/r4-like"/>
</dbReference>
<evidence type="ECO:0000313" key="6">
    <source>
        <dbReference type="EMBL" id="AMY08899.1"/>
    </source>
</evidence>
<dbReference type="NCBIfam" id="TIGR02999">
    <property type="entry name" value="Sig-70_X6"/>
    <property type="match status" value="1"/>
</dbReference>
<evidence type="ECO:0000259" key="5">
    <source>
        <dbReference type="Pfam" id="PF07638"/>
    </source>
</evidence>
<keyword evidence="7" id="KW-1185">Reference proteome</keyword>
<dbReference type="InterPro" id="IPR036388">
    <property type="entry name" value="WH-like_DNA-bd_sf"/>
</dbReference>
<dbReference type="InterPro" id="IPR014284">
    <property type="entry name" value="RNA_pol_sigma-70_dom"/>
</dbReference>
<dbReference type="OrthoDB" id="118280at2"/>
<dbReference type="PANTHER" id="PTHR43133:SF39">
    <property type="entry name" value="SIMILAR TO RNA POLYMERASE SIGMA-E FACTOR"/>
    <property type="match status" value="1"/>
</dbReference>
<organism evidence="6 7">
    <name type="scientific">Luteitalea pratensis</name>
    <dbReference type="NCBI Taxonomy" id="1855912"/>
    <lineage>
        <taxon>Bacteria</taxon>
        <taxon>Pseudomonadati</taxon>
        <taxon>Acidobacteriota</taxon>
        <taxon>Vicinamibacteria</taxon>
        <taxon>Vicinamibacterales</taxon>
        <taxon>Vicinamibacteraceae</taxon>
        <taxon>Luteitalea</taxon>
    </lineage>
</organism>
<dbReference type="InterPro" id="IPR013325">
    <property type="entry name" value="RNA_pol_sigma_r2"/>
</dbReference>
<keyword evidence="4" id="KW-0804">Transcription</keyword>
<dbReference type="Pfam" id="PF07638">
    <property type="entry name" value="Sigma70_ECF"/>
    <property type="match status" value="1"/>
</dbReference>
<evidence type="ECO:0000256" key="2">
    <source>
        <dbReference type="ARBA" id="ARBA00023015"/>
    </source>
</evidence>
<dbReference type="KEGG" id="abac:LuPra_02105"/>
<feature type="domain" description="RNA polymerase sigma-70 ECF-like HTH" evidence="5">
    <location>
        <begin position="14"/>
        <end position="195"/>
    </location>
</feature>
<dbReference type="InterPro" id="IPR011517">
    <property type="entry name" value="RNA_pol_sigma70_ECF-like"/>
</dbReference>
<evidence type="ECO:0000313" key="7">
    <source>
        <dbReference type="Proteomes" id="UP000076079"/>
    </source>
</evidence>
<dbReference type="SUPFAM" id="SSF88659">
    <property type="entry name" value="Sigma3 and sigma4 domains of RNA polymerase sigma factors"/>
    <property type="match status" value="1"/>
</dbReference>
<name>A0A143PMA3_LUTPR</name>
<dbReference type="InterPro" id="IPR039425">
    <property type="entry name" value="RNA_pol_sigma-70-like"/>
</dbReference>
<accession>A0A143PMA3</accession>
<gene>
    <name evidence="6" type="ORF">LuPra_02105</name>
</gene>
<reference evidence="7" key="2">
    <citation type="submission" date="2016-04" db="EMBL/GenBank/DDBJ databases">
        <title>First Complete Genome Sequence of a Subdivision 6 Acidobacterium.</title>
        <authorList>
            <person name="Huang S."/>
            <person name="Vieira S."/>
            <person name="Bunk B."/>
            <person name="Riedel T."/>
            <person name="Sproeer C."/>
            <person name="Overmann J."/>
        </authorList>
    </citation>
    <scope>NUCLEOTIDE SEQUENCE [LARGE SCALE GENOMIC DNA]</scope>
    <source>
        <strain evidence="7">DSM 100886 HEG_-6_39</strain>
    </source>
</reference>
<keyword evidence="3" id="KW-0731">Sigma factor</keyword>
<evidence type="ECO:0000256" key="1">
    <source>
        <dbReference type="ARBA" id="ARBA00010641"/>
    </source>
</evidence>
<proteinExistence type="inferred from homology"/>
<dbReference type="InterPro" id="IPR053812">
    <property type="entry name" value="HTH_Sigma70_ECF-like"/>
</dbReference>
<protein>
    <submittedName>
        <fullName evidence="6">RNA polymerase sigma factor</fullName>
    </submittedName>
</protein>
<comment type="similarity">
    <text evidence="1">Belongs to the sigma-70 factor family. ECF subfamily.</text>
</comment>
<dbReference type="STRING" id="1855912.LuPra_02105"/>
<dbReference type="GO" id="GO:0006352">
    <property type="term" value="P:DNA-templated transcription initiation"/>
    <property type="evidence" value="ECO:0007669"/>
    <property type="project" value="InterPro"/>
</dbReference>
<dbReference type="PANTHER" id="PTHR43133">
    <property type="entry name" value="RNA POLYMERASE ECF-TYPE SIGMA FACTO"/>
    <property type="match status" value="1"/>
</dbReference>
<dbReference type="AlphaFoldDB" id="A0A143PMA3"/>
<dbReference type="Proteomes" id="UP000076079">
    <property type="component" value="Chromosome"/>
</dbReference>
<evidence type="ECO:0000256" key="3">
    <source>
        <dbReference type="ARBA" id="ARBA00023082"/>
    </source>
</evidence>
<evidence type="ECO:0000256" key="4">
    <source>
        <dbReference type="ARBA" id="ARBA00023163"/>
    </source>
</evidence>
<dbReference type="NCBIfam" id="TIGR02937">
    <property type="entry name" value="sigma70-ECF"/>
    <property type="match status" value="1"/>
</dbReference>
<sequence length="196" mass="22303">MEKPLRLEASSPDTDVSALLRAWSDGDQYALQALTPIVYGELHRLARDYMRREHSGHSLQATALVNEAYMRLADYTRMQWQDRAHFFAVSAQAMRRILVDHARRHNVKRGRGVQHVSLEDVAVVAPGEDVEVDLVALDKALIELTRIDPRKAQIVEMRFFGGLTVEEIGGVLKVSPGTVKRDWRAAKAWLYQELTR</sequence>